<sequence length="63" mass="7543">MSRNAELEPKNAELEVWRQRVTLHKEKLRQFWCRIEELEKSRAVITAENAELKPKVGELLKLR</sequence>
<protein>
    <submittedName>
        <fullName evidence="1">Uncharacterized protein</fullName>
    </submittedName>
</protein>
<proteinExistence type="predicted"/>
<gene>
    <name evidence="1" type="ORF">GLOINDRAFT_23084</name>
</gene>
<name>U9U727_RHIID</name>
<dbReference type="EMBL" id="KI281270">
    <property type="protein sequence ID" value="ESA16170.1"/>
    <property type="molecule type" value="Genomic_DNA"/>
</dbReference>
<reference evidence="1" key="1">
    <citation type="submission" date="2013-07" db="EMBL/GenBank/DDBJ databases">
        <title>The genome of an arbuscular mycorrhizal fungus provides insights into the evolution of the oldest plant symbiosis.</title>
        <authorList>
            <consortium name="DOE Joint Genome Institute"/>
            <person name="Tisserant E."/>
            <person name="Malbreil M."/>
            <person name="Kuo A."/>
            <person name="Kohler A."/>
            <person name="Symeonidi A."/>
            <person name="Balestrini R."/>
            <person name="Charron P."/>
            <person name="Duensing N."/>
            <person name="Frei-dit-Frey N."/>
            <person name="Gianinazzi-Pearson V."/>
            <person name="Gilbert B."/>
            <person name="Handa Y."/>
            <person name="Hijri M."/>
            <person name="Kaul R."/>
            <person name="Kawaguchi M."/>
            <person name="Krajinski F."/>
            <person name="Lammers P."/>
            <person name="Lapierre D."/>
            <person name="Masclaux F.G."/>
            <person name="Murat C."/>
            <person name="Morin E."/>
            <person name="Ndikumana S."/>
            <person name="Pagni M."/>
            <person name="Petitpierre D."/>
            <person name="Requena N."/>
            <person name="Rosikiewicz P."/>
            <person name="Riley R."/>
            <person name="Saito K."/>
            <person name="San Clemente H."/>
            <person name="Shapiro H."/>
            <person name="van Tuinen D."/>
            <person name="Becard G."/>
            <person name="Bonfante P."/>
            <person name="Paszkowski U."/>
            <person name="Shachar-Hill Y."/>
            <person name="Young J.P."/>
            <person name="Sanders I.R."/>
            <person name="Henrissat B."/>
            <person name="Rensing S.A."/>
            <person name="Grigoriev I.V."/>
            <person name="Corradi N."/>
            <person name="Roux C."/>
            <person name="Martin F."/>
        </authorList>
    </citation>
    <scope>NUCLEOTIDE SEQUENCE</scope>
    <source>
        <strain evidence="1">DAOM 197198</strain>
    </source>
</reference>
<organism evidence="1">
    <name type="scientific">Rhizophagus irregularis (strain DAOM 181602 / DAOM 197198 / MUCL 43194)</name>
    <name type="common">Arbuscular mycorrhizal fungus</name>
    <name type="synonym">Glomus intraradices</name>
    <dbReference type="NCBI Taxonomy" id="747089"/>
    <lineage>
        <taxon>Eukaryota</taxon>
        <taxon>Fungi</taxon>
        <taxon>Fungi incertae sedis</taxon>
        <taxon>Mucoromycota</taxon>
        <taxon>Glomeromycotina</taxon>
        <taxon>Glomeromycetes</taxon>
        <taxon>Glomerales</taxon>
        <taxon>Glomeraceae</taxon>
        <taxon>Rhizophagus</taxon>
    </lineage>
</organism>
<dbReference type="HOGENOM" id="CLU_2886903_0_0_1"/>
<evidence type="ECO:0000313" key="1">
    <source>
        <dbReference type="EMBL" id="ESA16170.1"/>
    </source>
</evidence>
<dbReference type="AlphaFoldDB" id="U9U727"/>
<accession>U9U727</accession>